<proteinExistence type="predicted"/>
<dbReference type="Proteomes" id="UP000625711">
    <property type="component" value="Unassembled WGS sequence"/>
</dbReference>
<evidence type="ECO:0008006" key="6">
    <source>
        <dbReference type="Google" id="ProtNLM"/>
    </source>
</evidence>
<dbReference type="PANTHER" id="PTHR15071:SF0">
    <property type="entry name" value="MANNOSE 6-PHOSPHATE RECEPTOR-LIKE PROTEIN 1"/>
    <property type="match status" value="1"/>
</dbReference>
<keyword evidence="1" id="KW-0325">Glycoprotein</keyword>
<feature type="signal peptide" evidence="3">
    <location>
        <begin position="1"/>
        <end position="21"/>
    </location>
</feature>
<dbReference type="PANTHER" id="PTHR15071">
    <property type="entry name" value="MANNOSE-6-PHOSPHATE RECEPTOR FAMILY MEMBER"/>
    <property type="match status" value="1"/>
</dbReference>
<dbReference type="OrthoDB" id="29460at2759"/>
<dbReference type="EMBL" id="JAACXV010014584">
    <property type="protein sequence ID" value="KAF7265862.1"/>
    <property type="molecule type" value="Genomic_DNA"/>
</dbReference>
<reference evidence="4" key="1">
    <citation type="submission" date="2020-08" db="EMBL/GenBank/DDBJ databases">
        <title>Genome sequencing and assembly of the red palm weevil Rhynchophorus ferrugineus.</title>
        <authorList>
            <person name="Dias G.B."/>
            <person name="Bergman C.M."/>
            <person name="Manee M."/>
        </authorList>
    </citation>
    <scope>NUCLEOTIDE SEQUENCE</scope>
    <source>
        <strain evidence="4">AA-2017</strain>
        <tissue evidence="4">Whole larva</tissue>
    </source>
</reference>
<evidence type="ECO:0000313" key="5">
    <source>
        <dbReference type="Proteomes" id="UP000625711"/>
    </source>
</evidence>
<name>A0A834HNY2_RHYFE</name>
<dbReference type="Pfam" id="PF02157">
    <property type="entry name" value="Man-6-P_recep"/>
    <property type="match status" value="1"/>
</dbReference>
<evidence type="ECO:0000256" key="1">
    <source>
        <dbReference type="ARBA" id="ARBA00023180"/>
    </source>
</evidence>
<comment type="caution">
    <text evidence="4">The sequence shown here is derived from an EMBL/GenBank/DDBJ whole genome shotgun (WGS) entry which is preliminary data.</text>
</comment>
<organism evidence="4 5">
    <name type="scientific">Rhynchophorus ferrugineus</name>
    <name type="common">Red palm weevil</name>
    <name type="synonym">Curculio ferrugineus</name>
    <dbReference type="NCBI Taxonomy" id="354439"/>
    <lineage>
        <taxon>Eukaryota</taxon>
        <taxon>Metazoa</taxon>
        <taxon>Ecdysozoa</taxon>
        <taxon>Arthropoda</taxon>
        <taxon>Hexapoda</taxon>
        <taxon>Insecta</taxon>
        <taxon>Pterygota</taxon>
        <taxon>Neoptera</taxon>
        <taxon>Endopterygota</taxon>
        <taxon>Coleoptera</taxon>
        <taxon>Polyphaga</taxon>
        <taxon>Cucujiformia</taxon>
        <taxon>Curculionidae</taxon>
        <taxon>Dryophthorinae</taxon>
        <taxon>Rhynchophorus</taxon>
    </lineage>
</organism>
<dbReference type="AlphaFoldDB" id="A0A834HNY2"/>
<keyword evidence="2" id="KW-0472">Membrane</keyword>
<evidence type="ECO:0000256" key="2">
    <source>
        <dbReference type="SAM" id="Phobius"/>
    </source>
</evidence>
<evidence type="ECO:0000313" key="4">
    <source>
        <dbReference type="EMBL" id="KAF7265862.1"/>
    </source>
</evidence>
<keyword evidence="2" id="KW-0812">Transmembrane</keyword>
<keyword evidence="3" id="KW-0732">Signal</keyword>
<keyword evidence="2" id="KW-1133">Transmembrane helix</keyword>
<accession>A0A834HNY2</accession>
<evidence type="ECO:0000256" key="3">
    <source>
        <dbReference type="SAM" id="SignalP"/>
    </source>
</evidence>
<feature type="chain" id="PRO_5032702566" description="Cation-dependent mannose-6-phosphate receptor" evidence="3">
    <location>
        <begin position="22"/>
        <end position="252"/>
    </location>
</feature>
<feature type="transmembrane region" description="Helical" evidence="2">
    <location>
        <begin position="180"/>
        <end position="205"/>
    </location>
</feature>
<gene>
    <name evidence="4" type="ORF">GWI33_020932</name>
</gene>
<protein>
    <recommendedName>
        <fullName evidence="6">Cation-dependent mannose-6-phosphate receptor</fullName>
    </recommendedName>
</protein>
<sequence>MAKYFVHVVVIFFFLFNICNARKCVQKNSCACEFDEYSEINIKNLIPNNTGYVQDSELDINSNYTVTYFFSGCKDTTIKNHTASLFKCETKIFTTNITNVTENCYGIGKAEDILYMPTTTNPNEYQITYNKTTNIPSITLICIKHSETLLKIKNNRTDQLYIFSQDVCLKHLNPQGLSTGSVFCIIFFTTAVVYFLGGGLILYFARGARGVEVIPNYDFWASIPGLVKDGTIYILSGCRPFTVSTAETYDRI</sequence>
<dbReference type="GO" id="GO:0005802">
    <property type="term" value="C:trans-Golgi network"/>
    <property type="evidence" value="ECO:0007669"/>
    <property type="project" value="TreeGrafter"/>
</dbReference>
<keyword evidence="5" id="KW-1185">Reference proteome</keyword>
<dbReference type="InterPro" id="IPR028927">
    <property type="entry name" value="Man-6-P_rcpt"/>
</dbReference>
<dbReference type="GO" id="GO:0000139">
    <property type="term" value="C:Golgi membrane"/>
    <property type="evidence" value="ECO:0007669"/>
    <property type="project" value="UniProtKB-SubCell"/>
</dbReference>